<dbReference type="Gene3D" id="1.20.58.340">
    <property type="entry name" value="Magnesium transport protein CorA, transmembrane region"/>
    <property type="match status" value="1"/>
</dbReference>
<keyword evidence="3 5" id="KW-1133">Transmembrane helix</keyword>
<dbReference type="GO" id="GO:0016020">
    <property type="term" value="C:membrane"/>
    <property type="evidence" value="ECO:0007669"/>
    <property type="project" value="UniProtKB-SubCell"/>
</dbReference>
<keyword evidence="2 5" id="KW-0812">Transmembrane</keyword>
<evidence type="ECO:0000256" key="2">
    <source>
        <dbReference type="ARBA" id="ARBA00022692"/>
    </source>
</evidence>
<keyword evidence="7" id="KW-1185">Reference proteome</keyword>
<keyword evidence="4 5" id="KW-0472">Membrane</keyword>
<dbReference type="OrthoDB" id="5428055at2759"/>
<gene>
    <name evidence="6" type="ORF">FB567DRAFT_590856</name>
</gene>
<feature type="transmembrane region" description="Helical" evidence="5">
    <location>
        <begin position="490"/>
        <end position="510"/>
    </location>
</feature>
<dbReference type="EMBL" id="JAGMVJ010000007">
    <property type="protein sequence ID" value="KAH7088736.1"/>
    <property type="molecule type" value="Genomic_DNA"/>
</dbReference>
<sequence>MDLFKEDSLHKHTTKRSESPYHFLSKDEDQYMCLIQNELQPFFPTFAAAIEKQSASQREKGRCAVVDFTEQQQHRVVKFASSSELNTYLAETPPPAYHETEVQPRRRLFILEDLPCNHILALGSRLRIPPGLFAGHWDDPAASTFNHRDPCSRCALPHFRIRYGTSNRVEIDAPADLNNAMGTYAFDTNVCRYLHNYNPNGLLYDEPRSHHIMSFWTSAPREDGTWDAVLLVDPPPQKHVRCLATHRLLPLRDQITDDASMPKRFLNPPLDTPHELSEDLSKWSAAYSRPAYISMFDDTIQAYGSGHLNISVTSDPLRAVEYPRKLAMSTLLAYIRRRYLNIINVHKSQGSNSLRHYYFSNFSNSNMTSWSTKFFDFWIGSCAAMKEFSHEMDENITALGLDVANPSAPAWEIDGWRSIRENTHVVQVMIDTFAANYLQYVTVQEAHASSGSAQSLSRITVLTMLFIPLSTVASIFSMGGDFLPGETKAWIFWVIVIPVLAMLACVYWYGMLVRMWTCKKKSILPTFEVKDWKQRISNPR</sequence>
<dbReference type="Pfam" id="PF01544">
    <property type="entry name" value="CorA"/>
    <property type="match status" value="1"/>
</dbReference>
<reference evidence="6" key="1">
    <citation type="journal article" date="2021" name="Nat. Commun.">
        <title>Genetic determinants of endophytism in the Arabidopsis root mycobiome.</title>
        <authorList>
            <person name="Mesny F."/>
            <person name="Miyauchi S."/>
            <person name="Thiergart T."/>
            <person name="Pickel B."/>
            <person name="Atanasova L."/>
            <person name="Karlsson M."/>
            <person name="Huettel B."/>
            <person name="Barry K.W."/>
            <person name="Haridas S."/>
            <person name="Chen C."/>
            <person name="Bauer D."/>
            <person name="Andreopoulos W."/>
            <person name="Pangilinan J."/>
            <person name="LaButti K."/>
            <person name="Riley R."/>
            <person name="Lipzen A."/>
            <person name="Clum A."/>
            <person name="Drula E."/>
            <person name="Henrissat B."/>
            <person name="Kohler A."/>
            <person name="Grigoriev I.V."/>
            <person name="Martin F.M."/>
            <person name="Hacquard S."/>
        </authorList>
    </citation>
    <scope>NUCLEOTIDE SEQUENCE</scope>
    <source>
        <strain evidence="6">MPI-SDFR-AT-0120</strain>
    </source>
</reference>
<evidence type="ECO:0000256" key="3">
    <source>
        <dbReference type="ARBA" id="ARBA00022989"/>
    </source>
</evidence>
<dbReference type="Proteomes" id="UP000813461">
    <property type="component" value="Unassembled WGS sequence"/>
</dbReference>
<evidence type="ECO:0000256" key="4">
    <source>
        <dbReference type="ARBA" id="ARBA00023136"/>
    </source>
</evidence>
<dbReference type="AlphaFoldDB" id="A0A8K0RAR5"/>
<evidence type="ECO:0000313" key="7">
    <source>
        <dbReference type="Proteomes" id="UP000813461"/>
    </source>
</evidence>
<comment type="caution">
    <text evidence="6">The sequence shown here is derived from an EMBL/GenBank/DDBJ whole genome shotgun (WGS) entry which is preliminary data.</text>
</comment>
<evidence type="ECO:0000256" key="1">
    <source>
        <dbReference type="ARBA" id="ARBA00004141"/>
    </source>
</evidence>
<dbReference type="SUPFAM" id="SSF144083">
    <property type="entry name" value="Magnesium transport protein CorA, transmembrane region"/>
    <property type="match status" value="1"/>
</dbReference>
<evidence type="ECO:0000256" key="5">
    <source>
        <dbReference type="SAM" id="Phobius"/>
    </source>
</evidence>
<comment type="subcellular location">
    <subcellularLocation>
        <location evidence="1">Membrane</location>
        <topology evidence="1">Multi-pass membrane protein</topology>
    </subcellularLocation>
</comment>
<accession>A0A8K0RAR5</accession>
<dbReference type="InterPro" id="IPR045863">
    <property type="entry name" value="CorA_TM1_TM2"/>
</dbReference>
<organism evidence="6 7">
    <name type="scientific">Paraphoma chrysanthemicola</name>
    <dbReference type="NCBI Taxonomy" id="798071"/>
    <lineage>
        <taxon>Eukaryota</taxon>
        <taxon>Fungi</taxon>
        <taxon>Dikarya</taxon>
        <taxon>Ascomycota</taxon>
        <taxon>Pezizomycotina</taxon>
        <taxon>Dothideomycetes</taxon>
        <taxon>Pleosporomycetidae</taxon>
        <taxon>Pleosporales</taxon>
        <taxon>Pleosporineae</taxon>
        <taxon>Phaeosphaeriaceae</taxon>
        <taxon>Paraphoma</taxon>
    </lineage>
</organism>
<dbReference type="InterPro" id="IPR002523">
    <property type="entry name" value="MgTranspt_CorA/ZnTranspt_ZntB"/>
</dbReference>
<name>A0A8K0RAR5_9PLEO</name>
<proteinExistence type="predicted"/>
<evidence type="ECO:0000313" key="6">
    <source>
        <dbReference type="EMBL" id="KAH7088736.1"/>
    </source>
</evidence>
<dbReference type="GO" id="GO:0046873">
    <property type="term" value="F:metal ion transmembrane transporter activity"/>
    <property type="evidence" value="ECO:0007669"/>
    <property type="project" value="InterPro"/>
</dbReference>
<protein>
    <submittedName>
        <fullName evidence="6">Uncharacterized protein</fullName>
    </submittedName>
</protein>